<name>A0ABS3HIY0_9ENTE</name>
<dbReference type="Proteomes" id="UP000664495">
    <property type="component" value="Unassembled WGS sequence"/>
</dbReference>
<evidence type="ECO:0000313" key="1">
    <source>
        <dbReference type="EMBL" id="MBO0452957.1"/>
    </source>
</evidence>
<organism evidence="1 2">
    <name type="scientific">Candidatus Enterococcus murrayae</name>
    <dbReference type="NCBI Taxonomy" id="2815321"/>
    <lineage>
        <taxon>Bacteria</taxon>
        <taxon>Bacillati</taxon>
        <taxon>Bacillota</taxon>
        <taxon>Bacilli</taxon>
        <taxon>Lactobacillales</taxon>
        <taxon>Enterococcaceae</taxon>
        <taxon>Enterococcus</taxon>
    </lineage>
</organism>
<reference evidence="1 2" key="1">
    <citation type="submission" date="2021-03" db="EMBL/GenBank/DDBJ databases">
        <title>Enterococcal diversity collection.</title>
        <authorList>
            <person name="Gilmore M.S."/>
            <person name="Schwartzman J."/>
            <person name="Van Tyne D."/>
            <person name="Martin M."/>
            <person name="Earl A.M."/>
            <person name="Manson A.L."/>
            <person name="Straub T."/>
            <person name="Salamzade R."/>
            <person name="Saavedra J."/>
            <person name="Lebreton F."/>
            <person name="Prichula J."/>
            <person name="Schaufler K."/>
            <person name="Gaca A."/>
            <person name="Sgardioli B."/>
            <person name="Wagenaar J."/>
            <person name="Strong T."/>
        </authorList>
    </citation>
    <scope>NUCLEOTIDE SEQUENCE [LARGE SCALE GENOMIC DNA]</scope>
    <source>
        <strain evidence="1 2">MJM16</strain>
    </source>
</reference>
<keyword evidence="2" id="KW-1185">Reference proteome</keyword>
<proteinExistence type="predicted"/>
<comment type="caution">
    <text evidence="1">The sequence shown here is derived from an EMBL/GenBank/DDBJ whole genome shotgun (WGS) entry which is preliminary data.</text>
</comment>
<dbReference type="EMBL" id="JAFLVR010000027">
    <property type="protein sequence ID" value="MBO0452957.1"/>
    <property type="molecule type" value="Genomic_DNA"/>
</dbReference>
<evidence type="ECO:0000313" key="2">
    <source>
        <dbReference type="Proteomes" id="UP000664495"/>
    </source>
</evidence>
<accession>A0ABS3HIY0</accession>
<gene>
    <name evidence="1" type="ORF">JZO85_11785</name>
</gene>
<sequence>MTIDFEKKAIERMLEAGISLGHIQSQKRNFFQDSHVENYYNKIENSEHPCKKIPIKKIIGVKADWAVEEKSVYDLFMKELPEGRDVGKINENLTSLKKNGLAFQQAFYSDDFNLEGSSLLRFNYYKEDDCYILQNDGVHRVIAAKMFNAPSMSGIVTDYELDEEKKELYEEYESLKEILRLTDIKGLTLDYFQEKMSRNKKE</sequence>
<protein>
    <submittedName>
        <fullName evidence="1">Uncharacterized protein</fullName>
    </submittedName>
</protein>
<dbReference type="RefSeq" id="WP_207108731.1">
    <property type="nucleotide sequence ID" value="NZ_JAFLVR010000027.1"/>
</dbReference>